<dbReference type="PANTHER" id="PTHR31912:SF34">
    <property type="entry name" value="NOTOCHORD-RELATED PROTEIN"/>
    <property type="match status" value="1"/>
</dbReference>
<proteinExistence type="predicted"/>
<feature type="region of interest" description="Disordered" evidence="1">
    <location>
        <begin position="1060"/>
        <end position="1081"/>
    </location>
</feature>
<sequence>MAPHRLYVDQALEELPGKRLRCRTCLDFVGTEAILSSRKAIKKHLASKTHQEASHRKAEASRPPKATNISMQSIDETTEDSSAMAVDNNKTYFTIEAFFRSTEDDSAPACGDVIQDPWDILSTGWDQFSNGVLGDGGVTAGETTYSSNGNSVEHEPDGFEETAGHNNEDDDDLEEGDPEWFPYPSKPAFYLDLLDHLPRLRLSDDQLKAVIWVMKQSGTRNVPSFYRLRKVQEKISSSFFTPEKYISIKGTEFWMNNPIESLRLEWANPNFRKHIKIYPEITERVGEFWQAKKYVSEVPDDQLTPMWANWTESPHRHFFIKELARLCTGEMIVPLRWVVYDSEEHALAIDMQEIQPGKYELRDCEPRYVLCSQLWKNFLDLKNAYPALEIIDSTRLASLGVTSDTMPHPVRAIAKGRPAFCIRLMPWSDDVSGNKTQEYFIHFASTSQSVNALEQLTPFLRSLGAKWHEAFDCQLHDEIIFQAYAHLHSGDNPMQAALASHPGVIARFACRGDMTGGTSKERETDEGYHALYQLPLDKVREPEKTVNIIKGQLEIAAMGVQSRVTALGTENGVKDMIAELWIPQLIQKAQEEQHSRIENEATRDSRFNMKLSQKQAREMKIKIKNEIQQDLIQWLIKQPEDRYQMLPANSEDRLQLRAGDHYNPLFGHPGLDPHADTPCEILHTILLGVDKYLWADTTYKNSLIGRQLKAIQQLGVFCLANDTDTPGFGVSRGIFDLWKYNGELGALLWVPEISDMKTYLEDIRIATNNLLDAWGKYDPARIQYKLKLHLLAHLARDIERFGPAILYSTESFEGWNSVFRTCSILSNHHSPSRDIADTLAGMECFKHVVSGGWWKGTSEHAKYVRAGKGIIQCFTEDSQLRRRLGLTDSVNYHPGSITTSNSESVVFDEKIPTSLHEKDLIDCSSVVSHAGDVCRPLSWVFYDIYSSDSVRQRLVGRISNILMEYSHLSSDEGCLGFAIMTRFLVATSRHSQLSMPVLRSTGIFDIVPTNSIQFIFNAQCCPGVEGQFVLTRPIPKYDERQRVKEHGRWAEELRVSGPAKRAATTVKANATRQKNKDEADQRRAKEAQATAATMSGLDLPGPSHLTVT</sequence>
<evidence type="ECO:0000313" key="2">
    <source>
        <dbReference type="EMBL" id="KAF7773664.1"/>
    </source>
</evidence>
<protein>
    <submittedName>
        <fullName evidence="2">Uncharacterized protein</fullName>
    </submittedName>
</protein>
<feature type="region of interest" description="Disordered" evidence="1">
    <location>
        <begin position="139"/>
        <end position="177"/>
    </location>
</feature>
<evidence type="ECO:0000256" key="1">
    <source>
        <dbReference type="SAM" id="MobiDB-lite"/>
    </source>
</evidence>
<comment type="caution">
    <text evidence="2">The sequence shown here is derived from an EMBL/GenBank/DDBJ whole genome shotgun (WGS) entry which is preliminary data.</text>
</comment>
<feature type="region of interest" description="Disordered" evidence="1">
    <location>
        <begin position="45"/>
        <end position="81"/>
    </location>
</feature>
<organism evidence="2 3">
    <name type="scientific">Agaricus bisporus var. burnettii</name>
    <dbReference type="NCBI Taxonomy" id="192524"/>
    <lineage>
        <taxon>Eukaryota</taxon>
        <taxon>Fungi</taxon>
        <taxon>Dikarya</taxon>
        <taxon>Basidiomycota</taxon>
        <taxon>Agaricomycotina</taxon>
        <taxon>Agaricomycetes</taxon>
        <taxon>Agaricomycetidae</taxon>
        <taxon>Agaricales</taxon>
        <taxon>Agaricineae</taxon>
        <taxon>Agaricaceae</taxon>
        <taxon>Agaricus</taxon>
    </lineage>
</organism>
<feature type="compositionally biased region" description="Basic and acidic residues" evidence="1">
    <location>
        <begin position="49"/>
        <end position="62"/>
    </location>
</feature>
<feature type="compositionally biased region" description="Polar residues" evidence="1">
    <location>
        <begin position="141"/>
        <end position="151"/>
    </location>
</feature>
<dbReference type="EMBL" id="JABXXO010000007">
    <property type="protein sequence ID" value="KAF7773664.1"/>
    <property type="molecule type" value="Genomic_DNA"/>
</dbReference>
<dbReference type="AlphaFoldDB" id="A0A8H7F2D7"/>
<gene>
    <name evidence="2" type="ORF">Agabi119p4_5831</name>
</gene>
<reference evidence="2 3" key="1">
    <citation type="journal article" name="Sci. Rep.">
        <title>Telomere-to-telomere assembled and centromere annotated genomes of the two main subspecies of the button mushroom Agaricus bisporus reveal especially polymorphic chromosome ends.</title>
        <authorList>
            <person name="Sonnenberg A.S.M."/>
            <person name="Sedaghat-Telgerd N."/>
            <person name="Lavrijssen B."/>
            <person name="Ohm R.A."/>
            <person name="Hendrickx P.M."/>
            <person name="Scholtmeijer K."/>
            <person name="Baars J.J.P."/>
            <person name="van Peer A."/>
        </authorList>
    </citation>
    <scope>NUCLEOTIDE SEQUENCE [LARGE SCALE GENOMIC DNA]</scope>
    <source>
        <strain evidence="2 3">H119_p4</strain>
    </source>
</reference>
<dbReference type="PANTHER" id="PTHR31912">
    <property type="entry name" value="IP13529P"/>
    <property type="match status" value="1"/>
</dbReference>
<feature type="compositionally biased region" description="Acidic residues" evidence="1">
    <location>
        <begin position="168"/>
        <end position="177"/>
    </location>
</feature>
<feature type="compositionally biased region" description="Basic and acidic residues" evidence="1">
    <location>
        <begin position="152"/>
        <end position="167"/>
    </location>
</feature>
<accession>A0A8H7F2D7</accession>
<evidence type="ECO:0000313" key="3">
    <source>
        <dbReference type="Proteomes" id="UP000629468"/>
    </source>
</evidence>
<dbReference type="Proteomes" id="UP000629468">
    <property type="component" value="Unassembled WGS sequence"/>
</dbReference>
<name>A0A8H7F2D7_AGABI</name>